<keyword evidence="7" id="KW-1185">Reference proteome</keyword>
<dbReference type="GO" id="GO:0008194">
    <property type="term" value="F:UDP-glycosyltransferase activity"/>
    <property type="evidence" value="ECO:0007669"/>
    <property type="project" value="InterPro"/>
</dbReference>
<reference evidence="6" key="1">
    <citation type="submission" date="2021-09" db="EMBL/GenBank/DDBJ databases">
        <authorList>
            <person name="Martin H S."/>
        </authorList>
    </citation>
    <scope>NUCLEOTIDE SEQUENCE</scope>
</reference>
<evidence type="ECO:0000256" key="2">
    <source>
        <dbReference type="ARBA" id="ARBA00022676"/>
    </source>
</evidence>
<feature type="chain" id="PRO_5035263771" evidence="5">
    <location>
        <begin position="21"/>
        <end position="1025"/>
    </location>
</feature>
<evidence type="ECO:0000256" key="5">
    <source>
        <dbReference type="SAM" id="SignalP"/>
    </source>
</evidence>
<evidence type="ECO:0000256" key="3">
    <source>
        <dbReference type="ARBA" id="ARBA00022679"/>
    </source>
</evidence>
<dbReference type="Proteomes" id="UP000789524">
    <property type="component" value="Unassembled WGS sequence"/>
</dbReference>
<keyword evidence="3" id="KW-0808">Transferase</keyword>
<dbReference type="PANTHER" id="PTHR48043">
    <property type="entry name" value="EG:EG0003.4 PROTEIN-RELATED"/>
    <property type="match status" value="1"/>
</dbReference>
<dbReference type="SUPFAM" id="SSF53756">
    <property type="entry name" value="UDP-Glycosyltransferase/glycogen phosphorylase"/>
    <property type="match status" value="2"/>
</dbReference>
<dbReference type="FunFam" id="3.40.50.2000:FF:000050">
    <property type="entry name" value="UDP-glucuronosyltransferase"/>
    <property type="match status" value="2"/>
</dbReference>
<proteinExistence type="inferred from homology"/>
<keyword evidence="5" id="KW-0732">Signal</keyword>
<evidence type="ECO:0000256" key="4">
    <source>
        <dbReference type="SAM" id="Phobius"/>
    </source>
</evidence>
<organism evidence="6 7">
    <name type="scientific">Danaus chrysippus</name>
    <name type="common">African queen</name>
    <dbReference type="NCBI Taxonomy" id="151541"/>
    <lineage>
        <taxon>Eukaryota</taxon>
        <taxon>Metazoa</taxon>
        <taxon>Ecdysozoa</taxon>
        <taxon>Arthropoda</taxon>
        <taxon>Hexapoda</taxon>
        <taxon>Insecta</taxon>
        <taxon>Pterygota</taxon>
        <taxon>Neoptera</taxon>
        <taxon>Endopterygota</taxon>
        <taxon>Lepidoptera</taxon>
        <taxon>Glossata</taxon>
        <taxon>Ditrysia</taxon>
        <taxon>Papilionoidea</taxon>
        <taxon>Nymphalidae</taxon>
        <taxon>Danainae</taxon>
        <taxon>Danaini</taxon>
        <taxon>Danaina</taxon>
        <taxon>Danaus</taxon>
        <taxon>Anosia</taxon>
    </lineage>
</organism>
<sequence>MLLTPIIILSLFSLPDDVHCARILGLFPHPGKSHFMVFEPLLKRLSELGHHVTVASFFPPENPPDNYTHITFDGAAEPRLDILDLTTNDNVHFIRRIPFLGGIIKQISDFNLLADLALAMCKKVIEFEPLSKILKEDYDLVFIEVFNSDCAQGILHQYGIKAPIVALSSCSIMPWASYRIGVTDNPAYVPVMGTFHTPTMSLLQRIENTFMLIYHNLWYRYKVQVKEQAIIENYFGRKMEDLDSLSRNISLLLVNTFHPLNGVKPLVPGVVEIGGIHLNPNRKNIPGYIERFLNESKHGVILLSFGSLIKTSTIPKYKEDIIINTLSKFKQRVIWKYEDSDPEGTLVGNILKVRWLPQFELLQHEKVVAFIAHGGLLGMTESVYSGKPMVVVPFFGDQPSNAAAAANAGFAKIISYVDMTEKDLGDAVTSVLSDEMRQNARRVSKMWQDRESAPLDTAVYWTERVLRWGHSGQLHTAARDLSLYELALIDVFAAYALALTVILLSMWFILTKLMRLIMKETNILGLFPHTGKSHHMVFEPLLRRLAERGHNVTVASFFPMDNPPENYEQISFLGLAELRLESLDLEIFERTNLLPKIPIIGNVAKALSALPSLAKSALDVCERVVKHQELIQALKNKYDAVITENFNSDCMLGLLHAYEVDAPVISILSGTPMPWTAQRIGADDNPAHVPVILSDLTSRMSFTERLENTLINILSKYLFYHEIQTKERSFIEKRLGKIPHPHELSKNMSLILLNSFHALNGVKPSVPGMVEVGGIHLATDRKPLPTFIEKFVNGSEHGVIVFSFGSHIKTKTLPKYKEEIFLRALSKTKQRVIWKFEESDEEGTLIGNILRVNWIPQYELLNHDNVVAFICHGGLLGMTEAVSSGKPMLVLPFFGDQFTNAEAASEAGIARVVSYNDLSEETFTNALNEVLSAQTRETAKRLSKIWKDRESSPLDTAVFWTERVIRWGKAAPLHSTSRDLPFYQLALLDVAAAIIVATILFITAICYILVTILRVISKSSKEKMH</sequence>
<dbReference type="InterPro" id="IPR035595">
    <property type="entry name" value="UDP_glycos_trans_CS"/>
</dbReference>
<dbReference type="InterPro" id="IPR002213">
    <property type="entry name" value="UDP_glucos_trans"/>
</dbReference>
<protein>
    <submittedName>
        <fullName evidence="6">(African queen) hypothetical protein</fullName>
    </submittedName>
</protein>
<keyword evidence="2" id="KW-0328">Glycosyltransferase</keyword>
<feature type="transmembrane region" description="Helical" evidence="4">
    <location>
        <begin position="985"/>
        <end position="1016"/>
    </location>
</feature>
<dbReference type="OrthoDB" id="5835829at2759"/>
<keyword evidence="4" id="KW-0812">Transmembrane</keyword>
<dbReference type="AlphaFoldDB" id="A0A8J2W8U7"/>
<dbReference type="Pfam" id="PF00201">
    <property type="entry name" value="UDPGT"/>
    <property type="match status" value="2"/>
</dbReference>
<accession>A0A8J2W8U7</accession>
<keyword evidence="4" id="KW-0472">Membrane</keyword>
<gene>
    <name evidence="6" type="ORF">DCHRY22_LOCUS13009</name>
</gene>
<dbReference type="PANTHER" id="PTHR48043:SF145">
    <property type="entry name" value="FI06409P-RELATED"/>
    <property type="match status" value="1"/>
</dbReference>
<dbReference type="Gene3D" id="3.40.50.2000">
    <property type="entry name" value="Glycogen Phosphorylase B"/>
    <property type="match status" value="3"/>
</dbReference>
<feature type="signal peptide" evidence="5">
    <location>
        <begin position="1"/>
        <end position="20"/>
    </location>
</feature>
<evidence type="ECO:0000313" key="7">
    <source>
        <dbReference type="Proteomes" id="UP000789524"/>
    </source>
</evidence>
<evidence type="ECO:0000313" key="6">
    <source>
        <dbReference type="EMBL" id="CAG9579008.1"/>
    </source>
</evidence>
<name>A0A8J2W8U7_9NEOP</name>
<dbReference type="PROSITE" id="PS00375">
    <property type="entry name" value="UDPGT"/>
    <property type="match status" value="2"/>
</dbReference>
<dbReference type="InterPro" id="IPR050271">
    <property type="entry name" value="UDP-glycosyltransferase"/>
</dbReference>
<dbReference type="CDD" id="cd03784">
    <property type="entry name" value="GT1_Gtf-like"/>
    <property type="match status" value="2"/>
</dbReference>
<evidence type="ECO:0000256" key="1">
    <source>
        <dbReference type="ARBA" id="ARBA00009995"/>
    </source>
</evidence>
<dbReference type="EMBL" id="CAKASE010000078">
    <property type="protein sequence ID" value="CAG9579008.1"/>
    <property type="molecule type" value="Genomic_DNA"/>
</dbReference>
<comment type="caution">
    <text evidence="6">The sequence shown here is derived from an EMBL/GenBank/DDBJ whole genome shotgun (WGS) entry which is preliminary data.</text>
</comment>
<keyword evidence="4" id="KW-1133">Transmembrane helix</keyword>
<comment type="similarity">
    <text evidence="1">Belongs to the UDP-glycosyltransferase family.</text>
</comment>